<protein>
    <submittedName>
        <fullName evidence="1">Unnamed protein product</fullName>
    </submittedName>
</protein>
<dbReference type="Proteomes" id="UP001165083">
    <property type="component" value="Unassembled WGS sequence"/>
</dbReference>
<evidence type="ECO:0000313" key="2">
    <source>
        <dbReference type="Proteomes" id="UP001165083"/>
    </source>
</evidence>
<proteinExistence type="predicted"/>
<dbReference type="EMBL" id="BSXW01012585">
    <property type="protein sequence ID" value="GMF66264.1"/>
    <property type="molecule type" value="Genomic_DNA"/>
</dbReference>
<dbReference type="OrthoDB" id="112769at2759"/>
<sequence length="148" mass="16446">MISMSATWWALHVLSGADNPTETLRVFPSSLIESYVGDGLIGDSPLVRVVMGGDTTPRNYALFLESETNTSTEKCSSVPLFDQDIYNYDFLVNGYLGMVSDTKYVGTVLNEFELVQLVVDCSFSQLQEGDPSEVRVYNLIRSENNHSD</sequence>
<organism evidence="1 2">
    <name type="scientific">Phytophthora lilii</name>
    <dbReference type="NCBI Taxonomy" id="2077276"/>
    <lineage>
        <taxon>Eukaryota</taxon>
        <taxon>Sar</taxon>
        <taxon>Stramenopiles</taxon>
        <taxon>Oomycota</taxon>
        <taxon>Peronosporomycetes</taxon>
        <taxon>Peronosporales</taxon>
        <taxon>Peronosporaceae</taxon>
        <taxon>Phytophthora</taxon>
    </lineage>
</organism>
<dbReference type="AlphaFoldDB" id="A0A9W7D9U4"/>
<gene>
    <name evidence="1" type="ORF">Plil01_001875500</name>
</gene>
<name>A0A9W7D9U4_9STRA</name>
<accession>A0A9W7D9U4</accession>
<reference evidence="1" key="1">
    <citation type="submission" date="2023-04" db="EMBL/GenBank/DDBJ databases">
        <title>Phytophthora lilii NBRC 32176.</title>
        <authorList>
            <person name="Ichikawa N."/>
            <person name="Sato H."/>
            <person name="Tonouchi N."/>
        </authorList>
    </citation>
    <scope>NUCLEOTIDE SEQUENCE</scope>
    <source>
        <strain evidence="1">NBRC 32176</strain>
    </source>
</reference>
<evidence type="ECO:0000313" key="1">
    <source>
        <dbReference type="EMBL" id="GMF66264.1"/>
    </source>
</evidence>
<comment type="caution">
    <text evidence="1">The sequence shown here is derived from an EMBL/GenBank/DDBJ whole genome shotgun (WGS) entry which is preliminary data.</text>
</comment>
<keyword evidence="2" id="KW-1185">Reference proteome</keyword>